<dbReference type="EMBL" id="JBBHLI010000015">
    <property type="protein sequence ID" value="MEK9502800.1"/>
    <property type="molecule type" value="Genomic_DNA"/>
</dbReference>
<feature type="transmembrane region" description="Helical" evidence="6">
    <location>
        <begin position="219"/>
        <end position="237"/>
    </location>
</feature>
<protein>
    <submittedName>
        <fullName evidence="8">Cytochrome c biogenesis protein CcdA</fullName>
    </submittedName>
</protein>
<accession>A0ABU9EDG2</accession>
<evidence type="ECO:0000313" key="9">
    <source>
        <dbReference type="Proteomes" id="UP001484239"/>
    </source>
</evidence>
<comment type="caution">
    <text evidence="8">The sequence shown here is derived from an EMBL/GenBank/DDBJ whole genome shotgun (WGS) entry which is preliminary data.</text>
</comment>
<feature type="transmembrane region" description="Helical" evidence="6">
    <location>
        <begin position="104"/>
        <end position="124"/>
    </location>
</feature>
<evidence type="ECO:0000259" key="7">
    <source>
        <dbReference type="Pfam" id="PF02683"/>
    </source>
</evidence>
<evidence type="ECO:0000256" key="5">
    <source>
        <dbReference type="ARBA" id="ARBA00023136"/>
    </source>
</evidence>
<reference evidence="8 9" key="1">
    <citation type="submission" date="2024-02" db="EMBL/GenBank/DDBJ databases">
        <title>A novel Gemmatimonadota bacterium.</title>
        <authorList>
            <person name="Du Z.-J."/>
            <person name="Ye Y.-Q."/>
        </authorList>
    </citation>
    <scope>NUCLEOTIDE SEQUENCE [LARGE SCALE GENOMIC DNA]</scope>
    <source>
        <strain evidence="8 9">DH-20</strain>
    </source>
</reference>
<evidence type="ECO:0000313" key="8">
    <source>
        <dbReference type="EMBL" id="MEK9502800.1"/>
    </source>
</evidence>
<feature type="transmembrane region" description="Helical" evidence="6">
    <location>
        <begin position="68"/>
        <end position="92"/>
    </location>
</feature>
<evidence type="ECO:0000256" key="1">
    <source>
        <dbReference type="ARBA" id="ARBA00004141"/>
    </source>
</evidence>
<feature type="transmembrane region" description="Helical" evidence="6">
    <location>
        <begin position="180"/>
        <end position="207"/>
    </location>
</feature>
<dbReference type="InterPro" id="IPR003834">
    <property type="entry name" value="Cyt_c_assmbl_TM_dom"/>
</dbReference>
<evidence type="ECO:0000256" key="6">
    <source>
        <dbReference type="SAM" id="Phobius"/>
    </source>
</evidence>
<feature type="domain" description="Cytochrome C biogenesis protein transmembrane" evidence="7">
    <location>
        <begin position="25"/>
        <end position="234"/>
    </location>
</feature>
<organism evidence="8 9">
    <name type="scientific">Gaopeijia maritima</name>
    <dbReference type="NCBI Taxonomy" id="3119007"/>
    <lineage>
        <taxon>Bacteria</taxon>
        <taxon>Pseudomonadati</taxon>
        <taxon>Gemmatimonadota</taxon>
        <taxon>Longimicrobiia</taxon>
        <taxon>Gaopeijiales</taxon>
        <taxon>Gaopeijiaceae</taxon>
        <taxon>Gaopeijia</taxon>
    </lineage>
</organism>
<dbReference type="PANTHER" id="PTHR32234">
    <property type="entry name" value="THIOL:DISULFIDE INTERCHANGE PROTEIN DSBD"/>
    <property type="match status" value="1"/>
</dbReference>
<feature type="transmembrane region" description="Helical" evidence="6">
    <location>
        <begin position="24"/>
        <end position="47"/>
    </location>
</feature>
<dbReference type="PANTHER" id="PTHR32234:SF0">
    <property type="entry name" value="THIOL:DISULFIDE INTERCHANGE PROTEIN DSBD"/>
    <property type="match status" value="1"/>
</dbReference>
<evidence type="ECO:0000256" key="4">
    <source>
        <dbReference type="ARBA" id="ARBA00022989"/>
    </source>
</evidence>
<keyword evidence="9" id="KW-1185">Reference proteome</keyword>
<evidence type="ECO:0000256" key="3">
    <source>
        <dbReference type="ARBA" id="ARBA00022748"/>
    </source>
</evidence>
<sequence>MTAFLIAQLGTTEALSESLSASPALALLTLFGAGVLTSLTPCVYPMIPITVSVISGTAKAEQSKWRTLSLTLTYVVGMALLYATLGLVAGLTGTLFGSVSANPWALLAIGNLLLLFALVMFDVLPVPIPRRLMEWAGRQEGGSYGAVFLLGASSGVVAAPCGAPAFAVVLTWVAATQAGLMGFVYLFVFSLGMTALLVVVGLFSGSLATLPKSGRWMVWMKRAAAVIMLGVAQYYFVKAGYNL</sequence>
<feature type="transmembrane region" description="Helical" evidence="6">
    <location>
        <begin position="145"/>
        <end position="174"/>
    </location>
</feature>
<name>A0ABU9EDG2_9BACT</name>
<keyword evidence="5 6" id="KW-0472">Membrane</keyword>
<keyword evidence="3" id="KW-0201">Cytochrome c-type biogenesis</keyword>
<keyword evidence="2 6" id="KW-0812">Transmembrane</keyword>
<comment type="subcellular location">
    <subcellularLocation>
        <location evidence="1">Membrane</location>
        <topology evidence="1">Multi-pass membrane protein</topology>
    </subcellularLocation>
</comment>
<proteinExistence type="predicted"/>
<gene>
    <name evidence="8" type="ORF">WI372_17520</name>
</gene>
<dbReference type="Proteomes" id="UP001484239">
    <property type="component" value="Unassembled WGS sequence"/>
</dbReference>
<evidence type="ECO:0000256" key="2">
    <source>
        <dbReference type="ARBA" id="ARBA00022692"/>
    </source>
</evidence>
<dbReference type="Pfam" id="PF02683">
    <property type="entry name" value="DsbD_TM"/>
    <property type="match status" value="1"/>
</dbReference>
<keyword evidence="4 6" id="KW-1133">Transmembrane helix</keyword>
<dbReference type="RefSeq" id="WP_405281095.1">
    <property type="nucleotide sequence ID" value="NZ_CP144380.1"/>
</dbReference>